<name>A0AA86MWN3_9BACT</name>
<dbReference type="NCBIfam" id="TIGR03604">
    <property type="entry name" value="TOMM_cyclo_SagD"/>
    <property type="match status" value="1"/>
</dbReference>
<gene>
    <name evidence="2" type="ORF">DNFV4_00859</name>
</gene>
<organism evidence="2 3">
    <name type="scientific">Nitrospira tepida</name>
    <dbReference type="NCBI Taxonomy" id="2973512"/>
    <lineage>
        <taxon>Bacteria</taxon>
        <taxon>Pseudomonadati</taxon>
        <taxon>Nitrospirota</taxon>
        <taxon>Nitrospiria</taxon>
        <taxon>Nitrospirales</taxon>
        <taxon>Nitrospiraceae</taxon>
        <taxon>Nitrospira</taxon>
    </lineage>
</organism>
<dbReference type="Gene3D" id="3.30.160.660">
    <property type="match status" value="1"/>
</dbReference>
<dbReference type="Proteomes" id="UP001179121">
    <property type="component" value="Chromosome"/>
</dbReference>
<dbReference type="Gene3D" id="3.30.40.250">
    <property type="match status" value="1"/>
</dbReference>
<sequence>MNGLSRQIQVPVRRLLDVLEDLLDDRVGIIRHVEEIRREPGAPAFFHYLAQACDARPLGGYQNYASGGGAASERTSALGKAVGEAIERYCSAFYRLDELPFSPYASASFDCIPPESFALYEQTQYQDPEFPYVPFTESTPIHWTPSVDLATGAPVHVPAAMVFMPYHFDTAAGEPPFCQRISTGLACHCSFEEAAVGGICEVIERDAFTITWQARLARPIILRKSLPAPLADLADRIEATGTKLTLLFLEMDHGVPTVLSIASNTEPDGPALIFAAASSLNPVIAARKSMEEIAHTWRLAYHLKGSPPLVSGPGCGGITSQDDHVHFFCAHENAHLANFIVSRGDPVPFDALSDLSTGDARSDLEVLKSRIASLGARILLADLTTDDVRNLGLRVVRAIIPGFHPLFIGHRLRALGGERLWTIPQRLGYGGITCATGDNPAPHPYP</sequence>
<dbReference type="PROSITE" id="PS51664">
    <property type="entry name" value="YCAO"/>
    <property type="match status" value="1"/>
</dbReference>
<protein>
    <submittedName>
        <fullName evidence="2">YcaO domain-containing protein</fullName>
    </submittedName>
</protein>
<dbReference type="InterPro" id="IPR003776">
    <property type="entry name" value="YcaO-like_dom"/>
</dbReference>
<dbReference type="Pfam" id="PF02624">
    <property type="entry name" value="YcaO"/>
    <property type="match status" value="1"/>
</dbReference>
<dbReference type="RefSeq" id="WP_289267420.1">
    <property type="nucleotide sequence ID" value="NZ_OX365700.1"/>
</dbReference>
<reference evidence="2" key="1">
    <citation type="submission" date="2022-10" db="EMBL/GenBank/DDBJ databases">
        <authorList>
            <person name="Koch H."/>
        </authorList>
    </citation>
    <scope>NUCLEOTIDE SEQUENCE</scope>
    <source>
        <strain evidence="2">DNF</strain>
    </source>
</reference>
<dbReference type="KEGG" id="nti:DNFV4_00859"/>
<dbReference type="AlphaFoldDB" id="A0AA86MWN3"/>
<dbReference type="InterPro" id="IPR027624">
    <property type="entry name" value="TOMM_cyclo_SagD"/>
</dbReference>
<dbReference type="Gene3D" id="3.30.1330.230">
    <property type="match status" value="1"/>
</dbReference>
<dbReference type="PANTHER" id="PTHR37809:SF1">
    <property type="entry name" value="RIBOSOMAL PROTEIN S12 METHYLTHIOTRANSFERASE ACCESSORY FACTOR YCAO"/>
    <property type="match status" value="1"/>
</dbReference>
<feature type="domain" description="YcaO" evidence="1">
    <location>
        <begin position="68"/>
        <end position="446"/>
    </location>
</feature>
<keyword evidence="3" id="KW-1185">Reference proteome</keyword>
<evidence type="ECO:0000313" key="3">
    <source>
        <dbReference type="Proteomes" id="UP001179121"/>
    </source>
</evidence>
<proteinExistence type="predicted"/>
<evidence type="ECO:0000259" key="1">
    <source>
        <dbReference type="PROSITE" id="PS51664"/>
    </source>
</evidence>
<dbReference type="EMBL" id="OX365700">
    <property type="protein sequence ID" value="CAI4030431.1"/>
    <property type="molecule type" value="Genomic_DNA"/>
</dbReference>
<evidence type="ECO:0000313" key="2">
    <source>
        <dbReference type="EMBL" id="CAI4030431.1"/>
    </source>
</evidence>
<accession>A0AA86MWN3</accession>
<dbReference type="PANTHER" id="PTHR37809">
    <property type="entry name" value="RIBOSOMAL PROTEIN S12 METHYLTHIOTRANSFERASE ACCESSORY FACTOR YCAO"/>
    <property type="match status" value="1"/>
</dbReference>